<dbReference type="AlphaFoldDB" id="A0A6N2L6C0"/>
<accession>A0A6N2L6C0</accession>
<protein>
    <submittedName>
        <fullName evidence="1">Uncharacterized protein</fullName>
    </submittedName>
</protein>
<sequence length="108" mass="12304">MRVERRFMILSSLGRIIGNLKDGLMKMATCNVHIMDGHLMGVAPKFLRLCLKALKLVQSSLQELNLPDFLQWCPKVCSLFGQMRMAGKELKPPTPPFDRSFLIPIFDL</sequence>
<reference evidence="1" key="1">
    <citation type="submission" date="2019-03" db="EMBL/GenBank/DDBJ databases">
        <authorList>
            <person name="Mank J."/>
            <person name="Almeida P."/>
        </authorList>
    </citation>
    <scope>NUCLEOTIDE SEQUENCE</scope>
    <source>
        <strain evidence="1">78183</strain>
    </source>
</reference>
<gene>
    <name evidence="1" type="ORF">SVIM_LOCUS185031</name>
</gene>
<organism evidence="1">
    <name type="scientific">Salix viminalis</name>
    <name type="common">Common osier</name>
    <name type="synonym">Basket willow</name>
    <dbReference type="NCBI Taxonomy" id="40686"/>
    <lineage>
        <taxon>Eukaryota</taxon>
        <taxon>Viridiplantae</taxon>
        <taxon>Streptophyta</taxon>
        <taxon>Embryophyta</taxon>
        <taxon>Tracheophyta</taxon>
        <taxon>Spermatophyta</taxon>
        <taxon>Magnoliopsida</taxon>
        <taxon>eudicotyledons</taxon>
        <taxon>Gunneridae</taxon>
        <taxon>Pentapetalae</taxon>
        <taxon>rosids</taxon>
        <taxon>fabids</taxon>
        <taxon>Malpighiales</taxon>
        <taxon>Salicaceae</taxon>
        <taxon>Saliceae</taxon>
        <taxon>Salix</taxon>
    </lineage>
</organism>
<dbReference type="EMBL" id="CAADRP010001113">
    <property type="protein sequence ID" value="VFU36543.1"/>
    <property type="molecule type" value="Genomic_DNA"/>
</dbReference>
<evidence type="ECO:0000313" key="1">
    <source>
        <dbReference type="EMBL" id="VFU36543.1"/>
    </source>
</evidence>
<proteinExistence type="predicted"/>
<name>A0A6N2L6C0_SALVM</name>